<evidence type="ECO:0000256" key="1">
    <source>
        <dbReference type="SAM" id="SignalP"/>
    </source>
</evidence>
<proteinExistence type="predicted"/>
<name>A0AAU9CJY1_9BACT</name>
<dbReference type="Proteomes" id="UP001348817">
    <property type="component" value="Chromosome"/>
</dbReference>
<feature type="domain" description="Non-reducing end beta-L-arabinofuranosidase-like GH127 middle" evidence="3">
    <location>
        <begin position="430"/>
        <end position="523"/>
    </location>
</feature>
<dbReference type="SUPFAM" id="SSF48208">
    <property type="entry name" value="Six-hairpin glycosidases"/>
    <property type="match status" value="1"/>
</dbReference>
<dbReference type="InterPro" id="IPR049046">
    <property type="entry name" value="Beta-AFase-like_GH127_middle"/>
</dbReference>
<dbReference type="PANTHER" id="PTHR31151:SF0">
    <property type="entry name" value="PROLINE-TRNA LIGASE (DUF1680)"/>
    <property type="match status" value="1"/>
</dbReference>
<keyword evidence="5" id="KW-1185">Reference proteome</keyword>
<dbReference type="AlphaFoldDB" id="A0AAU9CJY1"/>
<sequence>MNRTVLSILAILFVTQTAFAQRNRHYITNQSPLLPQKYTALPIGTIQPEGQLRKMLEIQRDGLTGNLDEVYEVVCGDNNGWLGGTGDGWERGPYWLDGLVPVAYILNDQNLKDKAQKWIEWSINNQLPNGNFGPQPLEKGYKKIEGTQQGKREDWWPKMVMLKVLQQYYSATGDERVITLMSNYFKYMLKELPSRPLGHYTFWGNRRGADNLAVVYWLYNITKDKDLLKLGKLIHQQTFDWTTAFTDNRLRNQNPYANLHCVNVAQGLKAPVVYYQQSKDKRHLHAPKEGLKALRDGHGFVNGMYGGDEHLHGNSPTQGSELCSATEMMFSFESMLPVTGDVYYADYLEKIAYNVLPTQHNDDFTAKQYFQQANQVQVTDDSRNFYNDHNGRLIYGTTTGYPCCLTNMHQGWPKFVQNLWYATPDNGLAALVYGPSTVSAKVGKGTEVSFRETTTYPFSDQIAFEYLTDATVQFPLHLRVPQWCKAPEVRVNGQLANISPEGNIIKLKRAWKKGDKVTLKLPMEVRLSRWYEKSVGVERGPLVYALKVKEDWTQVKKNKGFLGKAGYEDPFWEVRPLSPWNYALRHRVKASDFRFEDSKKNPDMPWNLQNAPVSLKVKAKRIEGWTLQNHSAGKLPSRTWPTRFPRGEEKEIELIPYGCTTLRVSEFPVW</sequence>
<protein>
    <recommendedName>
        <fullName evidence="6">DUF1680 family protein</fullName>
    </recommendedName>
</protein>
<dbReference type="InterPro" id="IPR008928">
    <property type="entry name" value="6-hairpin_glycosidase_sf"/>
</dbReference>
<evidence type="ECO:0000259" key="3">
    <source>
        <dbReference type="Pfam" id="PF20736"/>
    </source>
</evidence>
<feature type="domain" description="Non-reducing end beta-L-arabinofuranosidase-like GH127 catalytic" evidence="2">
    <location>
        <begin position="94"/>
        <end position="415"/>
    </location>
</feature>
<organism evidence="4 5">
    <name type="scientific">Fulvitalea axinellae</name>
    <dbReference type="NCBI Taxonomy" id="1182444"/>
    <lineage>
        <taxon>Bacteria</taxon>
        <taxon>Pseudomonadati</taxon>
        <taxon>Bacteroidota</taxon>
        <taxon>Cytophagia</taxon>
        <taxon>Cytophagales</taxon>
        <taxon>Persicobacteraceae</taxon>
        <taxon>Fulvitalea</taxon>
    </lineage>
</organism>
<evidence type="ECO:0000313" key="4">
    <source>
        <dbReference type="EMBL" id="BDD10468.1"/>
    </source>
</evidence>
<gene>
    <name evidence="4" type="ORF">FUAX_29000</name>
</gene>
<reference evidence="4 5" key="1">
    <citation type="submission" date="2021-12" db="EMBL/GenBank/DDBJ databases">
        <title>Genome sequencing of bacteria with rrn-lacking chromosome and rrn-plasmid.</title>
        <authorList>
            <person name="Anda M."/>
            <person name="Iwasaki W."/>
        </authorList>
    </citation>
    <scope>NUCLEOTIDE SEQUENCE [LARGE SCALE GENOMIC DNA]</scope>
    <source>
        <strain evidence="4 5">DSM 100852</strain>
    </source>
</reference>
<dbReference type="EMBL" id="AP025314">
    <property type="protein sequence ID" value="BDD10468.1"/>
    <property type="molecule type" value="Genomic_DNA"/>
</dbReference>
<evidence type="ECO:0000259" key="2">
    <source>
        <dbReference type="Pfam" id="PF07944"/>
    </source>
</evidence>
<feature type="signal peptide" evidence="1">
    <location>
        <begin position="1"/>
        <end position="20"/>
    </location>
</feature>
<dbReference type="PANTHER" id="PTHR31151">
    <property type="entry name" value="PROLINE-TRNA LIGASE (DUF1680)"/>
    <property type="match status" value="1"/>
</dbReference>
<keyword evidence="1" id="KW-0732">Signal</keyword>
<evidence type="ECO:0000313" key="5">
    <source>
        <dbReference type="Proteomes" id="UP001348817"/>
    </source>
</evidence>
<evidence type="ECO:0008006" key="6">
    <source>
        <dbReference type="Google" id="ProtNLM"/>
    </source>
</evidence>
<dbReference type="GO" id="GO:0005975">
    <property type="term" value="P:carbohydrate metabolic process"/>
    <property type="evidence" value="ECO:0007669"/>
    <property type="project" value="InterPro"/>
</dbReference>
<feature type="chain" id="PRO_5043504851" description="DUF1680 family protein" evidence="1">
    <location>
        <begin position="21"/>
        <end position="670"/>
    </location>
</feature>
<dbReference type="RefSeq" id="WP_338392022.1">
    <property type="nucleotide sequence ID" value="NZ_AP025314.1"/>
</dbReference>
<accession>A0AAU9CJY1</accession>
<dbReference type="KEGG" id="fax:FUAX_29000"/>
<dbReference type="Pfam" id="PF20736">
    <property type="entry name" value="Glyco_hydro127M"/>
    <property type="match status" value="1"/>
</dbReference>
<dbReference type="InterPro" id="IPR012878">
    <property type="entry name" value="Beta-AFase-like_GH127_cat"/>
</dbReference>
<dbReference type="Pfam" id="PF07944">
    <property type="entry name" value="Beta-AFase-like_GH127_cat"/>
    <property type="match status" value="1"/>
</dbReference>